<dbReference type="GO" id="GO:0032049">
    <property type="term" value="P:cardiolipin biosynthetic process"/>
    <property type="evidence" value="ECO:0007669"/>
    <property type="project" value="InterPro"/>
</dbReference>
<dbReference type="Proteomes" id="UP001220961">
    <property type="component" value="Chromosome 6"/>
</dbReference>
<evidence type="ECO:0000256" key="3">
    <source>
        <dbReference type="ARBA" id="ARBA00022516"/>
    </source>
</evidence>
<sequence>MDGDQRTNLIKLAAQGLIDSHYVDSATALPSLSANPQGPAHTPLTADNLEQIPLAEQLAPGIRMSEQVLESNPNDLHDTSTDMLPPSSESGVDTSVPACVPPELDPRTAIFRPGVPSTGSIFSVAVQPGSPKSVVLEHTERHTEHRTSSPAPSRSYREDSPCSDRSSSLATTPQHSTGTQSFSVAAHASSGADAAIATSPAQTPEDEMSGTPTIHPSYFATVAAPGGAAHSASLSDALEAYLTSPGPRAPAMQPGKGLAHDSFAYEDEPNKLAHYVSQKLDLPMFKASSASIHRIESPRQFYGLLKKKISQAKRRIFLATLYVGKDERELAYFLCRALARNPALQLTLLMDAMRATRESPKSISSASLLSHLASMFPDQVDIRLYSTPLLRPGSFKSRLLGKRFNEGFGLQHMKIYGFDDDVIISGANLSRDYFTRRKDRYMLIRQHAPLADYLHSLILLISRFSYAVNYAGDTNLLVHCKKNVENLDDFSSEFTQVYKSPFRLTWDGGRDLLLTEDADGTIVPSGLFPPSDQYPVRNWSSQAHKDLLDFTERWRQRCQKMQRPHSEKTDTCIVPLLQMGQLNISQETAMIPYLTKFIEALQLRPSMSSQALARPFTTVDITSGYFALSSIYRSLVLSDQLHQVPADSGRVPVAFRLVAASPEANGFFGSRGITSRIPAAYTYMESQFWNEVMKKSLDRPLDPANPSMQDAQDPVSTGPISAVELREWRKYGWTYHSKGLWLSPPSRRNEQCLPSSTLIGSSNYGARSEKFDLECSLLITTHAPPLRQLFSDEVTDMREDARDLMNKEAFQAKDRKVDIVTRCLTHLVKYMM</sequence>
<keyword evidence="5" id="KW-0677">Repeat</keyword>
<comment type="function">
    <text evidence="10">Functions in the biosynthesis of the anionic phospholipids phosphatidylglycerol and cardiolipin.</text>
</comment>
<keyword evidence="10" id="KW-0067">ATP-binding</keyword>
<evidence type="ECO:0000256" key="5">
    <source>
        <dbReference type="ARBA" id="ARBA00022737"/>
    </source>
</evidence>
<protein>
    <recommendedName>
        <fullName evidence="10">CDP-diacylglycerol--glycerol-3-phosphate 3-phosphatidyltransferase</fullName>
        <ecNumber evidence="10">2.7.8.5</ecNumber>
    </recommendedName>
</protein>
<evidence type="ECO:0000256" key="2">
    <source>
        <dbReference type="ARBA" id="ARBA00010682"/>
    </source>
</evidence>
<dbReference type="InterPro" id="IPR001736">
    <property type="entry name" value="PLipase_D/transphosphatidylase"/>
</dbReference>
<evidence type="ECO:0000313" key="14">
    <source>
        <dbReference type="Proteomes" id="UP001220961"/>
    </source>
</evidence>
<evidence type="ECO:0000259" key="12">
    <source>
        <dbReference type="PROSITE" id="PS50035"/>
    </source>
</evidence>
<dbReference type="PANTHER" id="PTHR12586:SF1">
    <property type="entry name" value="CDP-DIACYLGLYCEROL--GLYCEROL-3-PHOSPHATE 3-PHOSPHATIDYLTRANSFERASE, MITOCHONDRIAL"/>
    <property type="match status" value="1"/>
</dbReference>
<comment type="similarity">
    <text evidence="2 10">Belongs to the CDP-alcohol phosphatidyltransferase class-II family.</text>
</comment>
<reference evidence="13" key="1">
    <citation type="submission" date="2023-03" db="EMBL/GenBank/DDBJ databases">
        <title>Mating type loci evolution in Malassezia.</title>
        <authorList>
            <person name="Coelho M.A."/>
        </authorList>
    </citation>
    <scope>NUCLEOTIDE SEQUENCE</scope>
    <source>
        <strain evidence="13">CBS 10434</strain>
    </source>
</reference>
<evidence type="ECO:0000256" key="10">
    <source>
        <dbReference type="RuleBase" id="RU365024"/>
    </source>
</evidence>
<evidence type="ECO:0000256" key="11">
    <source>
        <dbReference type="SAM" id="MobiDB-lite"/>
    </source>
</evidence>
<dbReference type="PROSITE" id="PS50035">
    <property type="entry name" value="PLD"/>
    <property type="match status" value="1"/>
</dbReference>
<name>A0AAF0ED26_9BASI</name>
<comment type="subcellular location">
    <subcellularLocation>
        <location evidence="10">Mitochondrion</location>
    </subcellularLocation>
</comment>
<accession>A0AAF0ED26</accession>
<keyword evidence="6 10" id="KW-0443">Lipid metabolism</keyword>
<dbReference type="GO" id="GO:0008444">
    <property type="term" value="F:CDP-diacylglycerol-glycerol-3-phosphate 3-phosphatidyltransferase activity"/>
    <property type="evidence" value="ECO:0007669"/>
    <property type="project" value="UniProtKB-EC"/>
</dbReference>
<evidence type="ECO:0000256" key="8">
    <source>
        <dbReference type="ARBA" id="ARBA00023264"/>
    </source>
</evidence>
<keyword evidence="4 10" id="KW-0808">Transferase</keyword>
<dbReference type="InterPro" id="IPR016270">
    <property type="entry name" value="PGS1"/>
</dbReference>
<dbReference type="GO" id="GO:0005739">
    <property type="term" value="C:mitochondrion"/>
    <property type="evidence" value="ECO:0007669"/>
    <property type="project" value="UniProtKB-SubCell"/>
</dbReference>
<keyword evidence="7 10" id="KW-0594">Phospholipid biosynthesis</keyword>
<evidence type="ECO:0000256" key="6">
    <source>
        <dbReference type="ARBA" id="ARBA00023098"/>
    </source>
</evidence>
<keyword evidence="8 10" id="KW-1208">Phospholipid metabolism</keyword>
<keyword evidence="10" id="KW-0496">Mitochondrion</keyword>
<keyword evidence="10" id="KW-0547">Nucleotide-binding</keyword>
<dbReference type="Gene3D" id="3.30.870.10">
    <property type="entry name" value="Endonuclease Chain A"/>
    <property type="match status" value="2"/>
</dbReference>
<comment type="catalytic activity">
    <reaction evidence="9 10">
        <text>a CDP-1,2-diacyl-sn-glycerol + sn-glycerol 3-phosphate = a 1,2-diacyl-sn-glycero-3-phospho-(1'-sn-glycero-3'-phosphate) + CMP + H(+)</text>
        <dbReference type="Rhea" id="RHEA:12593"/>
        <dbReference type="ChEBI" id="CHEBI:15378"/>
        <dbReference type="ChEBI" id="CHEBI:57597"/>
        <dbReference type="ChEBI" id="CHEBI:58332"/>
        <dbReference type="ChEBI" id="CHEBI:60110"/>
        <dbReference type="ChEBI" id="CHEBI:60377"/>
        <dbReference type="EC" id="2.7.8.5"/>
    </reaction>
</comment>
<gene>
    <name evidence="13" type="primary">PGS1</name>
    <name evidence="13" type="ORF">MCAP1_002828</name>
</gene>
<comment type="pathway">
    <text evidence="1 10">Phospholipid metabolism; phosphatidylglycerol biosynthesis; phosphatidylglycerol from CDP-diacylglycerol: step 1/2.</text>
</comment>
<dbReference type="CDD" id="cd09135">
    <property type="entry name" value="PLDc_PGS1_euk_1"/>
    <property type="match status" value="1"/>
</dbReference>
<dbReference type="SMART" id="SM00155">
    <property type="entry name" value="PLDc"/>
    <property type="match status" value="2"/>
</dbReference>
<keyword evidence="14" id="KW-1185">Reference proteome</keyword>
<dbReference type="GO" id="GO:0005524">
    <property type="term" value="F:ATP binding"/>
    <property type="evidence" value="ECO:0007669"/>
    <property type="project" value="UniProtKB-KW"/>
</dbReference>
<proteinExistence type="inferred from homology"/>
<feature type="compositionally biased region" description="Polar residues" evidence="11">
    <location>
        <begin position="163"/>
        <end position="182"/>
    </location>
</feature>
<keyword evidence="3 10" id="KW-0444">Lipid biosynthesis</keyword>
<evidence type="ECO:0000313" key="13">
    <source>
        <dbReference type="EMBL" id="WFD20581.1"/>
    </source>
</evidence>
<dbReference type="EC" id="2.7.8.5" evidence="10"/>
<feature type="region of interest" description="Disordered" evidence="11">
    <location>
        <begin position="136"/>
        <end position="214"/>
    </location>
</feature>
<dbReference type="AlphaFoldDB" id="A0AAF0ED26"/>
<evidence type="ECO:0000256" key="7">
    <source>
        <dbReference type="ARBA" id="ARBA00023209"/>
    </source>
</evidence>
<dbReference type="PANTHER" id="PTHR12586">
    <property type="entry name" value="CDP-DIACYLGLYCEROL--SERINE O-PHOSPHATIDYLTRANSFERASE"/>
    <property type="match status" value="1"/>
</dbReference>
<dbReference type="CDD" id="cd09137">
    <property type="entry name" value="PLDc_PGS1_euk_2"/>
    <property type="match status" value="1"/>
</dbReference>
<dbReference type="EMBL" id="CP119913">
    <property type="protein sequence ID" value="WFD20581.1"/>
    <property type="molecule type" value="Genomic_DNA"/>
</dbReference>
<evidence type="ECO:0000256" key="4">
    <source>
        <dbReference type="ARBA" id="ARBA00022679"/>
    </source>
</evidence>
<feature type="compositionally biased region" description="Low complexity" evidence="11">
    <location>
        <begin position="183"/>
        <end position="199"/>
    </location>
</feature>
<organism evidence="13 14">
    <name type="scientific">Malassezia caprae</name>
    <dbReference type="NCBI Taxonomy" id="1381934"/>
    <lineage>
        <taxon>Eukaryota</taxon>
        <taxon>Fungi</taxon>
        <taxon>Dikarya</taxon>
        <taxon>Basidiomycota</taxon>
        <taxon>Ustilaginomycotina</taxon>
        <taxon>Malasseziomycetes</taxon>
        <taxon>Malasseziales</taxon>
        <taxon>Malasseziaceae</taxon>
        <taxon>Malassezia</taxon>
    </lineage>
</organism>
<evidence type="ECO:0000256" key="9">
    <source>
        <dbReference type="ARBA" id="ARBA00048586"/>
    </source>
</evidence>
<dbReference type="SUPFAM" id="SSF56024">
    <property type="entry name" value="Phospholipase D/nuclease"/>
    <property type="match status" value="1"/>
</dbReference>
<evidence type="ECO:0000256" key="1">
    <source>
        <dbReference type="ARBA" id="ARBA00005042"/>
    </source>
</evidence>
<dbReference type="Pfam" id="PF00614">
    <property type="entry name" value="PLDc"/>
    <property type="match status" value="1"/>
</dbReference>
<feature type="domain" description="PLD phosphodiesterase" evidence="12">
    <location>
        <begin position="407"/>
        <end position="433"/>
    </location>
</feature>
<feature type="compositionally biased region" description="Basic and acidic residues" evidence="11">
    <location>
        <begin position="136"/>
        <end position="147"/>
    </location>
</feature>